<dbReference type="EMBL" id="CM037019">
    <property type="protein sequence ID" value="KAH7672210.1"/>
    <property type="molecule type" value="Genomic_DNA"/>
</dbReference>
<proteinExistence type="predicted"/>
<gene>
    <name evidence="1" type="ORF">IHE45_09G039800</name>
</gene>
<keyword evidence="2" id="KW-1185">Reference proteome</keyword>
<sequence length="69" mass="8214">MNLPNLVFTSPKFGLQIFTRIFIHHPNLAINRRIFKHTLNRLHIISIRDLQILPSIVFKNHSIDRILFI</sequence>
<evidence type="ECO:0000313" key="1">
    <source>
        <dbReference type="EMBL" id="KAH7672210.1"/>
    </source>
</evidence>
<reference evidence="2" key="1">
    <citation type="journal article" date="2022" name="Nat. Commun.">
        <title>Chromosome evolution and the genetic basis of agronomically important traits in greater yam.</title>
        <authorList>
            <person name="Bredeson J.V."/>
            <person name="Lyons J.B."/>
            <person name="Oniyinde I.O."/>
            <person name="Okereke N.R."/>
            <person name="Kolade O."/>
            <person name="Nnabue I."/>
            <person name="Nwadili C.O."/>
            <person name="Hribova E."/>
            <person name="Parker M."/>
            <person name="Nwogha J."/>
            <person name="Shu S."/>
            <person name="Carlson J."/>
            <person name="Kariba R."/>
            <person name="Muthemba S."/>
            <person name="Knop K."/>
            <person name="Barton G.J."/>
            <person name="Sherwood A.V."/>
            <person name="Lopez-Montes A."/>
            <person name="Asiedu R."/>
            <person name="Jamnadass R."/>
            <person name="Muchugi A."/>
            <person name="Goodstein D."/>
            <person name="Egesi C.N."/>
            <person name="Featherston J."/>
            <person name="Asfaw A."/>
            <person name="Simpson G.G."/>
            <person name="Dolezel J."/>
            <person name="Hendre P.S."/>
            <person name="Van Deynze A."/>
            <person name="Kumar P.L."/>
            <person name="Obidiegwu J.E."/>
            <person name="Bhattacharjee R."/>
            <person name="Rokhsar D.S."/>
        </authorList>
    </citation>
    <scope>NUCLEOTIDE SEQUENCE [LARGE SCALE GENOMIC DNA]</scope>
    <source>
        <strain evidence="2">cv. TDa95/00328</strain>
    </source>
</reference>
<accession>A0ACB7VEK1</accession>
<dbReference type="Proteomes" id="UP000827976">
    <property type="component" value="Chromosome 9"/>
</dbReference>
<evidence type="ECO:0000313" key="2">
    <source>
        <dbReference type="Proteomes" id="UP000827976"/>
    </source>
</evidence>
<name>A0ACB7VEK1_DIOAL</name>
<protein>
    <submittedName>
        <fullName evidence="1">Uncharacterized protein</fullName>
    </submittedName>
</protein>
<organism evidence="1 2">
    <name type="scientific">Dioscorea alata</name>
    <name type="common">Purple yam</name>
    <dbReference type="NCBI Taxonomy" id="55571"/>
    <lineage>
        <taxon>Eukaryota</taxon>
        <taxon>Viridiplantae</taxon>
        <taxon>Streptophyta</taxon>
        <taxon>Embryophyta</taxon>
        <taxon>Tracheophyta</taxon>
        <taxon>Spermatophyta</taxon>
        <taxon>Magnoliopsida</taxon>
        <taxon>Liliopsida</taxon>
        <taxon>Dioscoreales</taxon>
        <taxon>Dioscoreaceae</taxon>
        <taxon>Dioscorea</taxon>
    </lineage>
</organism>
<comment type="caution">
    <text evidence="1">The sequence shown here is derived from an EMBL/GenBank/DDBJ whole genome shotgun (WGS) entry which is preliminary data.</text>
</comment>